<evidence type="ECO:0000313" key="1">
    <source>
        <dbReference type="EMBL" id="PXX45300.1"/>
    </source>
</evidence>
<comment type="caution">
    <text evidence="1">The sequence shown here is derived from an EMBL/GenBank/DDBJ whole genome shotgun (WGS) entry which is preliminary data.</text>
</comment>
<dbReference type="AlphaFoldDB" id="A0A318JE99"/>
<protein>
    <recommendedName>
        <fullName evidence="3">Lipoprotein</fullName>
    </recommendedName>
</protein>
<dbReference type="Proteomes" id="UP000247792">
    <property type="component" value="Unassembled WGS sequence"/>
</dbReference>
<dbReference type="OrthoDB" id="8686017at2"/>
<reference evidence="1 2" key="1">
    <citation type="submission" date="2018-05" db="EMBL/GenBank/DDBJ databases">
        <title>Genomic Encyclopedia of Type Strains, Phase IV (KMG-IV): sequencing the most valuable type-strain genomes for metagenomic binning, comparative biology and taxonomic classification.</title>
        <authorList>
            <person name="Goeker M."/>
        </authorList>
    </citation>
    <scope>NUCLEOTIDE SEQUENCE [LARGE SCALE GENOMIC DNA]</scope>
    <source>
        <strain evidence="1 2">DSM 19792</strain>
    </source>
</reference>
<dbReference type="EMBL" id="QJKB01000002">
    <property type="protein sequence ID" value="PXX45300.1"/>
    <property type="molecule type" value="Genomic_DNA"/>
</dbReference>
<proteinExistence type="predicted"/>
<evidence type="ECO:0000313" key="2">
    <source>
        <dbReference type="Proteomes" id="UP000247792"/>
    </source>
</evidence>
<name>A0A318JE99_9BURK</name>
<keyword evidence="2" id="KW-1185">Reference proteome</keyword>
<accession>A0A318JE99</accession>
<dbReference type="PROSITE" id="PS51257">
    <property type="entry name" value="PROKAR_LIPOPROTEIN"/>
    <property type="match status" value="1"/>
</dbReference>
<sequence>MKSVIHRVVLFVSLVLLSACSPKFDWRDARSNDAPYTILMPGKPLSDSKDLQLEGISLKMSMLAGEAGGISFAVGSTRAEDAGKAGQIMEAMKKGMINNIQGTPETTKTTAPDTVEVRGKLRNGQPIMMVGRFLIRGPWVYQIVMLGQEKDMKQEVTDTFMTSFKTH</sequence>
<evidence type="ECO:0008006" key="3">
    <source>
        <dbReference type="Google" id="ProtNLM"/>
    </source>
</evidence>
<organism evidence="1 2">
    <name type="scientific">Undibacterium pigrum</name>
    <dbReference type="NCBI Taxonomy" id="401470"/>
    <lineage>
        <taxon>Bacteria</taxon>
        <taxon>Pseudomonadati</taxon>
        <taxon>Pseudomonadota</taxon>
        <taxon>Betaproteobacteria</taxon>
        <taxon>Burkholderiales</taxon>
        <taxon>Oxalobacteraceae</taxon>
        <taxon>Undibacterium</taxon>
    </lineage>
</organism>
<gene>
    <name evidence="1" type="ORF">DFR42_102528</name>
</gene>
<dbReference type="RefSeq" id="WP_110254746.1">
    <property type="nucleotide sequence ID" value="NZ_QJKB01000002.1"/>
</dbReference>